<keyword evidence="16" id="KW-1185">Reference proteome</keyword>
<evidence type="ECO:0000313" key="16">
    <source>
        <dbReference type="Proteomes" id="UP000664417"/>
    </source>
</evidence>
<evidence type="ECO:0000256" key="11">
    <source>
        <dbReference type="PROSITE-ProRule" id="PRU01360"/>
    </source>
</evidence>
<keyword evidence="2 11" id="KW-0813">Transport</keyword>
<evidence type="ECO:0000256" key="4">
    <source>
        <dbReference type="ARBA" id="ARBA00022496"/>
    </source>
</evidence>
<dbReference type="PANTHER" id="PTHR32552:SF68">
    <property type="entry name" value="FERRICHROME OUTER MEMBRANE TRANSPORTER_PHAGE RECEPTOR"/>
    <property type="match status" value="1"/>
</dbReference>
<evidence type="ECO:0000256" key="9">
    <source>
        <dbReference type="ARBA" id="ARBA00023136"/>
    </source>
</evidence>
<keyword evidence="3 11" id="KW-1134">Transmembrane beta strand</keyword>
<dbReference type="InterPro" id="IPR012910">
    <property type="entry name" value="Plug_dom"/>
</dbReference>
<feature type="region of interest" description="Disordered" evidence="12">
    <location>
        <begin position="26"/>
        <end position="52"/>
    </location>
</feature>
<dbReference type="RefSeq" id="WP_207863645.1">
    <property type="nucleotide sequence ID" value="NZ_JAFREP010000080.1"/>
</dbReference>
<feature type="compositionally biased region" description="Polar residues" evidence="12">
    <location>
        <begin position="26"/>
        <end position="42"/>
    </location>
</feature>
<dbReference type="InterPro" id="IPR037066">
    <property type="entry name" value="Plug_dom_sf"/>
</dbReference>
<evidence type="ECO:0000256" key="10">
    <source>
        <dbReference type="ARBA" id="ARBA00023237"/>
    </source>
</evidence>
<reference evidence="15" key="1">
    <citation type="submission" date="2021-03" db="EMBL/GenBank/DDBJ databases">
        <authorList>
            <person name="Wang G."/>
        </authorList>
    </citation>
    <scope>NUCLEOTIDE SEQUENCE</scope>
    <source>
        <strain evidence="15">KCTC 12899</strain>
    </source>
</reference>
<evidence type="ECO:0000313" key="15">
    <source>
        <dbReference type="EMBL" id="MBO1323494.1"/>
    </source>
</evidence>
<evidence type="ECO:0000256" key="8">
    <source>
        <dbReference type="ARBA" id="ARBA00023065"/>
    </source>
</evidence>
<dbReference type="PROSITE" id="PS52016">
    <property type="entry name" value="TONB_DEPENDENT_REC_3"/>
    <property type="match status" value="1"/>
</dbReference>
<keyword evidence="7" id="KW-0408">Iron</keyword>
<feature type="region of interest" description="Disordered" evidence="12">
    <location>
        <begin position="70"/>
        <end position="98"/>
    </location>
</feature>
<dbReference type="Proteomes" id="UP000664417">
    <property type="component" value="Unassembled WGS sequence"/>
</dbReference>
<evidence type="ECO:0000256" key="5">
    <source>
        <dbReference type="ARBA" id="ARBA00022692"/>
    </source>
</evidence>
<dbReference type="GO" id="GO:0009279">
    <property type="term" value="C:cell outer membrane"/>
    <property type="evidence" value="ECO:0007669"/>
    <property type="project" value="UniProtKB-SubCell"/>
</dbReference>
<proteinExistence type="inferred from homology"/>
<comment type="subcellular location">
    <subcellularLocation>
        <location evidence="1 11">Cell outer membrane</location>
        <topology evidence="1 11">Multi-pass membrane protein</topology>
    </subcellularLocation>
</comment>
<evidence type="ECO:0000256" key="12">
    <source>
        <dbReference type="SAM" id="MobiDB-lite"/>
    </source>
</evidence>
<dbReference type="InterPro" id="IPR039426">
    <property type="entry name" value="TonB-dep_rcpt-like"/>
</dbReference>
<dbReference type="AlphaFoldDB" id="A0A8J7QG15"/>
<dbReference type="EMBL" id="JAFREP010000080">
    <property type="protein sequence ID" value="MBO1323494.1"/>
    <property type="molecule type" value="Genomic_DNA"/>
</dbReference>
<evidence type="ECO:0000256" key="6">
    <source>
        <dbReference type="ARBA" id="ARBA00022729"/>
    </source>
</evidence>
<keyword evidence="8" id="KW-0406">Ion transport</keyword>
<evidence type="ECO:0000256" key="13">
    <source>
        <dbReference type="SAM" id="SignalP"/>
    </source>
</evidence>
<protein>
    <submittedName>
        <fullName evidence="15">TonB-dependent receptor plug domain-containing protein</fullName>
    </submittedName>
</protein>
<dbReference type="PANTHER" id="PTHR32552">
    <property type="entry name" value="FERRICHROME IRON RECEPTOR-RELATED"/>
    <property type="match status" value="1"/>
</dbReference>
<comment type="caution">
    <text evidence="15">The sequence shown here is derived from an EMBL/GenBank/DDBJ whole genome shotgun (WGS) entry which is preliminary data.</text>
</comment>
<gene>
    <name evidence="15" type="ORF">J3U88_33815</name>
</gene>
<keyword evidence="6 13" id="KW-0732">Signal</keyword>
<evidence type="ECO:0000256" key="7">
    <source>
        <dbReference type="ARBA" id="ARBA00023004"/>
    </source>
</evidence>
<comment type="similarity">
    <text evidence="11">Belongs to the TonB-dependent receptor family.</text>
</comment>
<evidence type="ECO:0000256" key="3">
    <source>
        <dbReference type="ARBA" id="ARBA00022452"/>
    </source>
</evidence>
<feature type="chain" id="PRO_5035215533" evidence="13">
    <location>
        <begin position="17"/>
        <end position="310"/>
    </location>
</feature>
<dbReference type="Gene3D" id="2.40.170.20">
    <property type="entry name" value="TonB-dependent receptor, beta-barrel domain"/>
    <property type="match status" value="1"/>
</dbReference>
<dbReference type="InterPro" id="IPR036942">
    <property type="entry name" value="Beta-barrel_TonB_sf"/>
</dbReference>
<evidence type="ECO:0000256" key="1">
    <source>
        <dbReference type="ARBA" id="ARBA00004571"/>
    </source>
</evidence>
<dbReference type="SUPFAM" id="SSF56935">
    <property type="entry name" value="Porins"/>
    <property type="match status" value="1"/>
</dbReference>
<feature type="domain" description="TonB-dependent receptor plug" evidence="14">
    <location>
        <begin position="128"/>
        <end position="223"/>
    </location>
</feature>
<dbReference type="GO" id="GO:0015344">
    <property type="term" value="F:siderophore uptake transmembrane transporter activity"/>
    <property type="evidence" value="ECO:0007669"/>
    <property type="project" value="TreeGrafter"/>
</dbReference>
<feature type="signal peptide" evidence="13">
    <location>
        <begin position="1"/>
        <end position="16"/>
    </location>
</feature>
<evidence type="ECO:0000256" key="2">
    <source>
        <dbReference type="ARBA" id="ARBA00022448"/>
    </source>
</evidence>
<dbReference type="Pfam" id="PF07715">
    <property type="entry name" value="Plug"/>
    <property type="match status" value="1"/>
</dbReference>
<accession>A0A8J7QG15</accession>
<keyword evidence="15" id="KW-0675">Receptor</keyword>
<organism evidence="15 16">
    <name type="scientific">Acanthopleuribacter pedis</name>
    <dbReference type="NCBI Taxonomy" id="442870"/>
    <lineage>
        <taxon>Bacteria</taxon>
        <taxon>Pseudomonadati</taxon>
        <taxon>Acidobacteriota</taxon>
        <taxon>Holophagae</taxon>
        <taxon>Acanthopleuribacterales</taxon>
        <taxon>Acanthopleuribacteraceae</taxon>
        <taxon>Acanthopleuribacter</taxon>
    </lineage>
</organism>
<feature type="compositionally biased region" description="Acidic residues" evidence="12">
    <location>
        <begin position="82"/>
        <end position="98"/>
    </location>
</feature>
<dbReference type="Gene3D" id="2.170.130.10">
    <property type="entry name" value="TonB-dependent receptor, plug domain"/>
    <property type="match status" value="1"/>
</dbReference>
<keyword evidence="4" id="KW-0410">Iron transport</keyword>
<evidence type="ECO:0000259" key="14">
    <source>
        <dbReference type="Pfam" id="PF07715"/>
    </source>
</evidence>
<keyword evidence="5 11" id="KW-0812">Transmembrane</keyword>
<keyword evidence="9 11" id="KW-0472">Membrane</keyword>
<keyword evidence="10 11" id="KW-0998">Cell outer membrane</keyword>
<name>A0A8J7QG15_9BACT</name>
<sequence length="310" mass="33530">MRLFFVVLMGWCCLFAAEQASHFDQQSGSARGGTQQAENTAPGTWAPPGLNSVMLSTLHDPAAALPAGASDQENAALNQPAPDEEQETPVESEPSDEAEPLAKFHYVVVGKALLATTAHLLKSPTAVLNLPQSLSIVTAEQIDDQGFSEIGQLADYMPGVNTTQAEGNRDALIIRGSRNSADFYVDGVRDDAEYNRTLYNLEQVELLRGPNALLSGRGGAGGILNRFTKKGRLGETFTGYRTGVDSFGEWNARLDSNLALLPNTALRINAFYESLENHRDFFEGDRIGINPTLRLGLSSATTLDLSYEYS</sequence>